<dbReference type="Gene3D" id="3.30.200.20">
    <property type="entry name" value="Phosphorylase Kinase, domain 1"/>
    <property type="match status" value="1"/>
</dbReference>
<reference evidence="1 2" key="2">
    <citation type="submission" date="2020-07" db="EMBL/GenBank/DDBJ databases">
        <title>Genome assembly of wild tea tree DASZ reveals pedigree and selection history of tea varieties.</title>
        <authorList>
            <person name="Zhang W."/>
        </authorList>
    </citation>
    <scope>NUCLEOTIDE SEQUENCE [LARGE SCALE GENOMIC DNA]</scope>
    <source>
        <strain evidence="2">cv. G240</strain>
        <tissue evidence="1">Leaf</tissue>
    </source>
</reference>
<evidence type="ECO:0000313" key="2">
    <source>
        <dbReference type="Proteomes" id="UP000593564"/>
    </source>
</evidence>
<dbReference type="AlphaFoldDB" id="A0A7J7GEM7"/>
<proteinExistence type="predicted"/>
<evidence type="ECO:0000313" key="1">
    <source>
        <dbReference type="EMBL" id="KAF5938391.1"/>
    </source>
</evidence>
<dbReference type="Proteomes" id="UP000593564">
    <property type="component" value="Unassembled WGS sequence"/>
</dbReference>
<keyword evidence="2" id="KW-1185">Reference proteome</keyword>
<dbReference type="EMBL" id="JACBKZ010000011">
    <property type="protein sequence ID" value="KAF5938391.1"/>
    <property type="molecule type" value="Genomic_DNA"/>
</dbReference>
<organism evidence="1 2">
    <name type="scientific">Camellia sinensis</name>
    <name type="common">Tea plant</name>
    <name type="synonym">Thea sinensis</name>
    <dbReference type="NCBI Taxonomy" id="4442"/>
    <lineage>
        <taxon>Eukaryota</taxon>
        <taxon>Viridiplantae</taxon>
        <taxon>Streptophyta</taxon>
        <taxon>Embryophyta</taxon>
        <taxon>Tracheophyta</taxon>
        <taxon>Spermatophyta</taxon>
        <taxon>Magnoliopsida</taxon>
        <taxon>eudicotyledons</taxon>
        <taxon>Gunneridae</taxon>
        <taxon>Pentapetalae</taxon>
        <taxon>asterids</taxon>
        <taxon>Ericales</taxon>
        <taxon>Theaceae</taxon>
        <taxon>Camellia</taxon>
    </lineage>
</organism>
<gene>
    <name evidence="1" type="ORF">HYC85_022650</name>
</gene>
<comment type="caution">
    <text evidence="1">The sequence shown here is derived from an EMBL/GenBank/DDBJ whole genome shotgun (WGS) entry which is preliminary data.</text>
</comment>
<accession>A0A7J7GEM7</accession>
<sequence length="204" mass="23290">MDKQLLELIKIHIDKNPADMLTKVVSRDKLEICRDIAGMDFKHWAEPLNSQIQWLAKGGRTREGSPKAERTKGHLPEVVGKNTRVPKVCRQMAQENGFLDIITNNKDIIYHKKCPFSFNIMRGNTSPQTPPPSPVLVHYHHHYCDLVTLINQAKMNGWYVEPHEIELHGKVAQGSTAKIYKATWRGLDVAVKCANLDFFHSNEN</sequence>
<name>A0A7J7GEM7_CAMSI</name>
<reference evidence="2" key="1">
    <citation type="journal article" date="2020" name="Nat. Commun.">
        <title>Genome assembly of wild tea tree DASZ reveals pedigree and selection history of tea varieties.</title>
        <authorList>
            <person name="Zhang W."/>
            <person name="Zhang Y."/>
            <person name="Qiu H."/>
            <person name="Guo Y."/>
            <person name="Wan H."/>
            <person name="Zhang X."/>
            <person name="Scossa F."/>
            <person name="Alseekh S."/>
            <person name="Zhang Q."/>
            <person name="Wang P."/>
            <person name="Xu L."/>
            <person name="Schmidt M.H."/>
            <person name="Jia X."/>
            <person name="Li D."/>
            <person name="Zhu A."/>
            <person name="Guo F."/>
            <person name="Chen W."/>
            <person name="Ni D."/>
            <person name="Usadel B."/>
            <person name="Fernie A.R."/>
            <person name="Wen W."/>
        </authorList>
    </citation>
    <scope>NUCLEOTIDE SEQUENCE [LARGE SCALE GENOMIC DNA]</scope>
    <source>
        <strain evidence="2">cv. G240</strain>
    </source>
</reference>
<protein>
    <submittedName>
        <fullName evidence="1">Uncharacterized protein</fullName>
    </submittedName>
</protein>